<feature type="region of interest" description="Disordered" evidence="1">
    <location>
        <begin position="1"/>
        <end position="45"/>
    </location>
</feature>
<proteinExistence type="predicted"/>
<keyword evidence="2" id="KW-0560">Oxidoreductase</keyword>
<keyword evidence="2" id="KW-0223">Dioxygenase</keyword>
<accession>A0AAV4ICU1</accession>
<dbReference type="GO" id="GO:0051213">
    <property type="term" value="F:dioxygenase activity"/>
    <property type="evidence" value="ECO:0007669"/>
    <property type="project" value="UniProtKB-KW"/>
</dbReference>
<dbReference type="PANTHER" id="PTHR40128:SF1">
    <property type="entry name" value="PHYTANOYL-COA HYDROXYLASE"/>
    <property type="match status" value="1"/>
</dbReference>
<organism evidence="2 3">
    <name type="scientific">Elysia marginata</name>
    <dbReference type="NCBI Taxonomy" id="1093978"/>
    <lineage>
        <taxon>Eukaryota</taxon>
        <taxon>Metazoa</taxon>
        <taxon>Spiralia</taxon>
        <taxon>Lophotrochozoa</taxon>
        <taxon>Mollusca</taxon>
        <taxon>Gastropoda</taxon>
        <taxon>Heterobranchia</taxon>
        <taxon>Euthyneura</taxon>
        <taxon>Panpulmonata</taxon>
        <taxon>Sacoglossa</taxon>
        <taxon>Placobranchoidea</taxon>
        <taxon>Plakobranchidae</taxon>
        <taxon>Elysia</taxon>
    </lineage>
</organism>
<feature type="compositionally biased region" description="Polar residues" evidence="1">
    <location>
        <begin position="21"/>
        <end position="33"/>
    </location>
</feature>
<protein>
    <submittedName>
        <fullName evidence="2">Phytanoyl-CoA dioxygenase</fullName>
    </submittedName>
</protein>
<dbReference type="EMBL" id="BMAT01002495">
    <property type="protein sequence ID" value="GFS08008.1"/>
    <property type="molecule type" value="Genomic_DNA"/>
</dbReference>
<dbReference type="Proteomes" id="UP000762676">
    <property type="component" value="Unassembled WGS sequence"/>
</dbReference>
<evidence type="ECO:0000313" key="3">
    <source>
        <dbReference type="Proteomes" id="UP000762676"/>
    </source>
</evidence>
<feature type="compositionally biased region" description="Polar residues" evidence="1">
    <location>
        <begin position="1"/>
        <end position="11"/>
    </location>
</feature>
<dbReference type="PANTHER" id="PTHR40128">
    <property type="entry name" value="EXPRESSED PROTEIN"/>
    <property type="match status" value="1"/>
</dbReference>
<sequence length="165" mass="18507">MCVNSLSQGQNVDLPKVGPEPQTSRSENRASITRSRRQRGLREGHNEISHKDSVLAVIEGQRAVNFFKQYFDSEVVTFDYKWLRAMPNAGFTGVHVDNVYMSRGSPDLLTMWTPLGDVDIEMGVLAVCEGSHRLPGFDHFQATYGNMDAEKVGLKGIFLQAFNIR</sequence>
<dbReference type="AlphaFoldDB" id="A0AAV4ICU1"/>
<keyword evidence="3" id="KW-1185">Reference proteome</keyword>
<evidence type="ECO:0000256" key="1">
    <source>
        <dbReference type="SAM" id="MobiDB-lite"/>
    </source>
</evidence>
<evidence type="ECO:0000313" key="2">
    <source>
        <dbReference type="EMBL" id="GFS08008.1"/>
    </source>
</evidence>
<dbReference type="Gene3D" id="2.60.120.620">
    <property type="entry name" value="q2cbj1_9rhob like domain"/>
    <property type="match status" value="1"/>
</dbReference>
<reference evidence="2 3" key="1">
    <citation type="journal article" date="2021" name="Elife">
        <title>Chloroplast acquisition without the gene transfer in kleptoplastic sea slugs, Plakobranchus ocellatus.</title>
        <authorList>
            <person name="Maeda T."/>
            <person name="Takahashi S."/>
            <person name="Yoshida T."/>
            <person name="Shimamura S."/>
            <person name="Takaki Y."/>
            <person name="Nagai Y."/>
            <person name="Toyoda A."/>
            <person name="Suzuki Y."/>
            <person name="Arimoto A."/>
            <person name="Ishii H."/>
            <person name="Satoh N."/>
            <person name="Nishiyama T."/>
            <person name="Hasebe M."/>
            <person name="Maruyama T."/>
            <person name="Minagawa J."/>
            <person name="Obokata J."/>
            <person name="Shigenobu S."/>
        </authorList>
    </citation>
    <scope>NUCLEOTIDE SEQUENCE [LARGE SCALE GENOMIC DNA]</scope>
</reference>
<dbReference type="SUPFAM" id="SSF51197">
    <property type="entry name" value="Clavaminate synthase-like"/>
    <property type="match status" value="1"/>
</dbReference>
<name>A0AAV4ICU1_9GAST</name>
<gene>
    <name evidence="2" type="ORF">ElyMa_001263400</name>
</gene>
<comment type="caution">
    <text evidence="2">The sequence shown here is derived from an EMBL/GenBank/DDBJ whole genome shotgun (WGS) entry which is preliminary data.</text>
</comment>